<dbReference type="InterPro" id="IPR026444">
    <property type="entry name" value="Secre_tail"/>
</dbReference>
<dbReference type="Proteomes" id="UP000777784">
    <property type="component" value="Unassembled WGS sequence"/>
</dbReference>
<protein>
    <submittedName>
        <fullName evidence="2">T9SS type A sorting domain-containing protein</fullName>
    </submittedName>
</protein>
<gene>
    <name evidence="2" type="ORF">KJ970_17385</name>
</gene>
<dbReference type="InterPro" id="IPR017850">
    <property type="entry name" value="Alkaline_phosphatase_core_sf"/>
</dbReference>
<dbReference type="SUPFAM" id="SSF53649">
    <property type="entry name" value="Alkaline phosphatase-like"/>
    <property type="match status" value="1"/>
</dbReference>
<evidence type="ECO:0000313" key="2">
    <source>
        <dbReference type="EMBL" id="MBU2692692.1"/>
    </source>
</evidence>
<proteinExistence type="predicted"/>
<dbReference type="Gene3D" id="2.60.40.4070">
    <property type="match status" value="1"/>
</dbReference>
<sequence>MSEFLQWNQRLLQWTDSLGAYLPYVYNETRGKTDPNHTILFGCGDPGFCNNMEGHPANPMLPELLRHQRGYPESAVVIVSGKWHLLAATIYSQHPDYGIAFQACTLYVKSPPIPCLCLPVYEGPDSLIMARAISHLNENDVKWMGINLSEYDFLAHIQGMQCCEFDTACYWDRLKTVYEEAEHQIIDVLWPFLQSHCYYSGKTLLVICTDHGRHLDDVEQGFLDHGHGWLPGHLECAQNCSGCRDIWAIFIGPGILRGITSSNTYAIEDIAPTIRYLMGFDNPFEEGLPIEEIIDEDTSRSSLSRLAQNLLIMEPGRPNPFYSSTTVRYLVPQALPIEVRIYDVQGRQIWTSGLTRQSTGWHNFTWYGEDENCGMAPPGIYYLGFHSEQKYQAQKLTLLR</sequence>
<name>A0A948W4X0_UNCEI</name>
<evidence type="ECO:0000313" key="3">
    <source>
        <dbReference type="Proteomes" id="UP000777784"/>
    </source>
</evidence>
<evidence type="ECO:0000259" key="1">
    <source>
        <dbReference type="Pfam" id="PF13860"/>
    </source>
</evidence>
<dbReference type="Gene3D" id="3.40.720.10">
    <property type="entry name" value="Alkaline Phosphatase, subunit A"/>
    <property type="match status" value="1"/>
</dbReference>
<reference evidence="2" key="1">
    <citation type="submission" date="2021-05" db="EMBL/GenBank/DDBJ databases">
        <title>Energy efficiency and biological interactions define the core microbiome of deep oligotrophic groundwater.</title>
        <authorList>
            <person name="Mehrshad M."/>
            <person name="Lopez-Fernandez M."/>
            <person name="Bell E."/>
            <person name="Bernier-Latmani R."/>
            <person name="Bertilsson S."/>
            <person name="Dopson M."/>
        </authorList>
    </citation>
    <scope>NUCLEOTIDE SEQUENCE</scope>
    <source>
        <strain evidence="2">Modern_marine.mb.64</strain>
    </source>
</reference>
<dbReference type="EMBL" id="JAHJDP010000099">
    <property type="protein sequence ID" value="MBU2692692.1"/>
    <property type="molecule type" value="Genomic_DNA"/>
</dbReference>
<dbReference type="InterPro" id="IPR025965">
    <property type="entry name" value="FlgD/Vpr_Ig-like"/>
</dbReference>
<dbReference type="NCBIfam" id="TIGR04183">
    <property type="entry name" value="Por_Secre_tail"/>
    <property type="match status" value="1"/>
</dbReference>
<organism evidence="2 3">
    <name type="scientific">Eiseniibacteriota bacterium</name>
    <dbReference type="NCBI Taxonomy" id="2212470"/>
    <lineage>
        <taxon>Bacteria</taxon>
        <taxon>Candidatus Eiseniibacteriota</taxon>
    </lineage>
</organism>
<feature type="domain" description="FlgD/Vpr Ig-like" evidence="1">
    <location>
        <begin position="334"/>
        <end position="383"/>
    </location>
</feature>
<dbReference type="Pfam" id="PF13860">
    <property type="entry name" value="FlgD_ig"/>
    <property type="match status" value="1"/>
</dbReference>
<comment type="caution">
    <text evidence="2">The sequence shown here is derived from an EMBL/GenBank/DDBJ whole genome shotgun (WGS) entry which is preliminary data.</text>
</comment>
<accession>A0A948W4X0</accession>
<dbReference type="AlphaFoldDB" id="A0A948W4X0"/>